<evidence type="ECO:0000313" key="2">
    <source>
        <dbReference type="Proteomes" id="UP000011135"/>
    </source>
</evidence>
<gene>
    <name evidence="1" type="ORF">C900_03467</name>
</gene>
<name>L8JT79_9BACT</name>
<dbReference type="EMBL" id="AMZN01000050">
    <property type="protein sequence ID" value="ELR70694.1"/>
    <property type="molecule type" value="Genomic_DNA"/>
</dbReference>
<sequence length="55" mass="6217">MQGHFILTLLLGFSIIRAPVAYLQTKSRDTALPSTANLNIYCCPNTHKYLFAKNF</sequence>
<organism evidence="1 2">
    <name type="scientific">Fulvivirga imtechensis AK7</name>
    <dbReference type="NCBI Taxonomy" id="1237149"/>
    <lineage>
        <taxon>Bacteria</taxon>
        <taxon>Pseudomonadati</taxon>
        <taxon>Bacteroidota</taxon>
        <taxon>Cytophagia</taxon>
        <taxon>Cytophagales</taxon>
        <taxon>Fulvivirgaceae</taxon>
        <taxon>Fulvivirga</taxon>
    </lineage>
</organism>
<proteinExistence type="predicted"/>
<keyword evidence="2" id="KW-1185">Reference proteome</keyword>
<protein>
    <submittedName>
        <fullName evidence="1">Uncharacterized protein</fullName>
    </submittedName>
</protein>
<dbReference type="AlphaFoldDB" id="L8JT79"/>
<comment type="caution">
    <text evidence="1">The sequence shown here is derived from an EMBL/GenBank/DDBJ whole genome shotgun (WGS) entry which is preliminary data.</text>
</comment>
<dbReference type="Proteomes" id="UP000011135">
    <property type="component" value="Unassembled WGS sequence"/>
</dbReference>
<accession>L8JT79</accession>
<evidence type="ECO:0000313" key="1">
    <source>
        <dbReference type="EMBL" id="ELR70694.1"/>
    </source>
</evidence>
<reference evidence="1 2" key="1">
    <citation type="submission" date="2012-12" db="EMBL/GenBank/DDBJ databases">
        <title>Genome assembly of Fulvivirga imtechensis AK7.</title>
        <authorList>
            <person name="Nupur N."/>
            <person name="Khatri I."/>
            <person name="Kumar R."/>
            <person name="Subramanian S."/>
            <person name="Pinnaka A."/>
        </authorList>
    </citation>
    <scope>NUCLEOTIDE SEQUENCE [LARGE SCALE GENOMIC DNA]</scope>
    <source>
        <strain evidence="1 2">AK7</strain>
    </source>
</reference>